<evidence type="ECO:0000256" key="1">
    <source>
        <dbReference type="ARBA" id="ARBA00011079"/>
    </source>
</evidence>
<keyword evidence="4" id="KW-0378">Hydrolase</keyword>
<keyword evidence="2" id="KW-0645">Protease</keyword>
<dbReference type="Gene3D" id="1.20.120.980">
    <property type="entry name" value="Serine carboxypeptidase S28, SKS domain"/>
    <property type="match status" value="1"/>
</dbReference>
<dbReference type="Pfam" id="PF05577">
    <property type="entry name" value="Peptidase_S28"/>
    <property type="match status" value="2"/>
</dbReference>
<evidence type="ECO:0008006" key="9">
    <source>
        <dbReference type="Google" id="ProtNLM"/>
    </source>
</evidence>
<dbReference type="GO" id="GO:0070008">
    <property type="term" value="F:serine-type exopeptidase activity"/>
    <property type="evidence" value="ECO:0007669"/>
    <property type="project" value="InterPro"/>
</dbReference>
<dbReference type="InterPro" id="IPR029058">
    <property type="entry name" value="AB_hydrolase_fold"/>
</dbReference>
<keyword evidence="3 6" id="KW-0732">Signal</keyword>
<comment type="caution">
    <text evidence="7">The sequence shown here is derived from an EMBL/GenBank/DDBJ whole genome shotgun (WGS) entry which is preliminary data.</text>
</comment>
<gene>
    <name evidence="7" type="ORF">V9T40_004983</name>
</gene>
<dbReference type="PANTHER" id="PTHR11010">
    <property type="entry name" value="PROTEASE S28 PRO-X CARBOXYPEPTIDASE-RELATED"/>
    <property type="match status" value="1"/>
</dbReference>
<dbReference type="EMBL" id="JBBCAQ010000032">
    <property type="protein sequence ID" value="KAK7584020.1"/>
    <property type="molecule type" value="Genomic_DNA"/>
</dbReference>
<sequence length="813" mass="92723">MLLTLSLFFVLDKFLFANCDLLFKNRYEQKNQEFFRKSPLSPSVKEDLFEQKLDHFNPTDTRTWKQVIYTEKSHYSKGGPAYLWISGESTASPYWMTEGYWQDHGKKNQALLFLVEHRFYGSSQPFKDTSTDNLRYLSTSQALADLATIIVSMNRKHQLPEDTKWIVFGGSYAGNLAAWMRLKYPHLVHGAVASSAPVLAKFNFPEYFDVVSDALVAYKKKCKDDIAEANKDLDKKVTTKEGRKEIEEIFKLCDPLKGNKLDTAYFLSNMADYFAGSVQYDHNGGNVKRACDKMLEDSKNLSPVKRYARVMNMFMETYGQSCLYTNFTDFVEDIKKDDFASSSKTCSESVIFKSPHETVNFGFETNIPLPAAAAGEFFLQKLDHFNPTDDRTWKQVYYCEKSYYKNGGPVYLWIGGQGRVDPKWLQQGYFRTNGEKNKAMFFILEHRYYGNSQPQKDTATEHLSYLTTEQALADLASFIVSMNKQYKFSQETKWIVFGGSYAGNLAAWMRLKYPHLVYGAVASSAPVLAQFNFPEYWDGVSSALGSYKKECKLDVGIANNKLDKMVRSADGRKQIGKLFKLCTPLSGRRLDLSYLLENMANYFAVSVEFDRSGKDIKQACDKVLESSCHLDAVTRYANAIKMLMNKYGGSCLATNSTQFIEYVRKNDPETSAKSARANWYQTCTEYGNYPTIRKTENTFSKRLTLNYASGWCAKIFRTSFNKKFISQAVDDTNKSFGGLKLNASRVLFIHGSLDPWLALGISHSDKKSNYDTILIKGGSHCADLRIDGNEDSKDIKEARTKVTNLIDKWLQEK</sequence>
<dbReference type="SUPFAM" id="SSF53474">
    <property type="entry name" value="alpha/beta-Hydrolases"/>
    <property type="match status" value="2"/>
</dbReference>
<evidence type="ECO:0000313" key="8">
    <source>
        <dbReference type="Proteomes" id="UP001367676"/>
    </source>
</evidence>
<dbReference type="AlphaFoldDB" id="A0AAN9TFG9"/>
<organism evidence="7 8">
    <name type="scientific">Parthenolecanium corni</name>
    <dbReference type="NCBI Taxonomy" id="536013"/>
    <lineage>
        <taxon>Eukaryota</taxon>
        <taxon>Metazoa</taxon>
        <taxon>Ecdysozoa</taxon>
        <taxon>Arthropoda</taxon>
        <taxon>Hexapoda</taxon>
        <taxon>Insecta</taxon>
        <taxon>Pterygota</taxon>
        <taxon>Neoptera</taxon>
        <taxon>Paraneoptera</taxon>
        <taxon>Hemiptera</taxon>
        <taxon>Sternorrhyncha</taxon>
        <taxon>Coccoidea</taxon>
        <taxon>Coccidae</taxon>
        <taxon>Parthenolecanium</taxon>
    </lineage>
</organism>
<evidence type="ECO:0000256" key="6">
    <source>
        <dbReference type="SAM" id="SignalP"/>
    </source>
</evidence>
<dbReference type="FunFam" id="1.20.120.980:FF:000003">
    <property type="entry name" value="Serine protease 16"/>
    <property type="match status" value="1"/>
</dbReference>
<reference evidence="7 8" key="1">
    <citation type="submission" date="2024-03" db="EMBL/GenBank/DDBJ databases">
        <title>Adaptation during the transition from Ophiocordyceps entomopathogen to insect associate is accompanied by gene loss and intensified selection.</title>
        <authorList>
            <person name="Ward C.M."/>
            <person name="Onetto C.A."/>
            <person name="Borneman A.R."/>
        </authorList>
    </citation>
    <scope>NUCLEOTIDE SEQUENCE [LARGE SCALE GENOMIC DNA]</scope>
    <source>
        <strain evidence="7">AWRI1</strain>
        <tissue evidence="7">Single Adult Female</tissue>
    </source>
</reference>
<dbReference type="Proteomes" id="UP001367676">
    <property type="component" value="Unassembled WGS sequence"/>
</dbReference>
<evidence type="ECO:0000313" key="7">
    <source>
        <dbReference type="EMBL" id="KAK7584020.1"/>
    </source>
</evidence>
<dbReference type="InterPro" id="IPR008758">
    <property type="entry name" value="Peptidase_S28"/>
</dbReference>
<dbReference type="GO" id="GO:0008239">
    <property type="term" value="F:dipeptidyl-peptidase activity"/>
    <property type="evidence" value="ECO:0007669"/>
    <property type="project" value="TreeGrafter"/>
</dbReference>
<evidence type="ECO:0000256" key="5">
    <source>
        <dbReference type="ARBA" id="ARBA00023180"/>
    </source>
</evidence>
<keyword evidence="8" id="KW-1185">Reference proteome</keyword>
<feature type="chain" id="PRO_5042871099" description="Serine protease K12H4.7" evidence="6">
    <location>
        <begin position="18"/>
        <end position="813"/>
    </location>
</feature>
<keyword evidence="5" id="KW-0325">Glycoprotein</keyword>
<dbReference type="Gene3D" id="3.40.50.1820">
    <property type="entry name" value="alpha/beta hydrolase"/>
    <property type="match status" value="2"/>
</dbReference>
<evidence type="ECO:0000256" key="3">
    <source>
        <dbReference type="ARBA" id="ARBA00022729"/>
    </source>
</evidence>
<name>A0AAN9TFG9_9HEMI</name>
<feature type="signal peptide" evidence="6">
    <location>
        <begin position="1"/>
        <end position="17"/>
    </location>
</feature>
<dbReference type="InterPro" id="IPR042269">
    <property type="entry name" value="Ser_carbopepase_S28_SKS"/>
</dbReference>
<proteinExistence type="inferred from homology"/>
<protein>
    <recommendedName>
        <fullName evidence="9">Serine protease K12H4.7</fullName>
    </recommendedName>
</protein>
<comment type="similarity">
    <text evidence="1">Belongs to the peptidase S28 family.</text>
</comment>
<evidence type="ECO:0000256" key="2">
    <source>
        <dbReference type="ARBA" id="ARBA00022670"/>
    </source>
</evidence>
<evidence type="ECO:0000256" key="4">
    <source>
        <dbReference type="ARBA" id="ARBA00022801"/>
    </source>
</evidence>
<dbReference type="PANTHER" id="PTHR11010:SF117">
    <property type="entry name" value="SERINE PROTEASE 16"/>
    <property type="match status" value="1"/>
</dbReference>
<accession>A0AAN9TFG9</accession>
<dbReference type="GO" id="GO:0006508">
    <property type="term" value="P:proteolysis"/>
    <property type="evidence" value="ECO:0007669"/>
    <property type="project" value="UniProtKB-KW"/>
</dbReference>